<keyword evidence="6 7" id="KW-0472">Membrane</keyword>
<protein>
    <submittedName>
        <fullName evidence="9">Membrane protein</fullName>
    </submittedName>
</protein>
<feature type="transmembrane region" description="Helical" evidence="7">
    <location>
        <begin position="366"/>
        <end position="385"/>
    </location>
</feature>
<evidence type="ECO:0000313" key="9">
    <source>
        <dbReference type="EMBL" id="ABQ18963.1"/>
    </source>
</evidence>
<dbReference type="InterPro" id="IPR011701">
    <property type="entry name" value="MFS"/>
</dbReference>
<feature type="transmembrane region" description="Helical" evidence="7">
    <location>
        <begin position="102"/>
        <end position="118"/>
    </location>
</feature>
<dbReference type="KEGG" id="vcr:VC395_A0997"/>
<dbReference type="InterPro" id="IPR005829">
    <property type="entry name" value="Sugar_transporter_CS"/>
</dbReference>
<evidence type="ECO:0000256" key="2">
    <source>
        <dbReference type="ARBA" id="ARBA00022448"/>
    </source>
</evidence>
<keyword evidence="2" id="KW-0813">Transport</keyword>
<dbReference type="PANTHER" id="PTHR23517:SF2">
    <property type="entry name" value="MULTIDRUG RESISTANCE PROTEIN MDTH"/>
    <property type="match status" value="1"/>
</dbReference>
<dbReference type="SUPFAM" id="SSF103473">
    <property type="entry name" value="MFS general substrate transporter"/>
    <property type="match status" value="1"/>
</dbReference>
<dbReference type="EMBL" id="CP000626">
    <property type="protein sequence ID" value="ABQ18963.1"/>
    <property type="molecule type" value="Genomic_DNA"/>
</dbReference>
<reference evidence="9 10" key="1">
    <citation type="submission" date="2007-03" db="EMBL/GenBank/DDBJ databases">
        <authorList>
            <person name="Heidelberg J."/>
        </authorList>
    </citation>
    <scope>NUCLEOTIDE SEQUENCE [LARGE SCALE GENOMIC DNA]</scope>
    <source>
        <strain evidence="10">ATCC 39541 / Classical Ogawa 395 / O395</strain>
    </source>
</reference>
<dbReference type="PROSITE" id="PS50850">
    <property type="entry name" value="MFS"/>
    <property type="match status" value="1"/>
</dbReference>
<sequence>MSGLKGRENMGKSKEKGIESSESLFQWERVGRFNFPVWTVLIGTLFARTSFFMAWPFLVVFLYQDYHATATEVGAMLATSALVGSLTGLYSGYLSDKFGRKWVMVSGTLIATFAYTGIGLSNQIWQFFIMIVLTGLMRPMIEAPGKAVIGDNLPDEKDRELALNVRYFLLNLGGAIGPLIGITLALAHPQVLFIVTGIAYFLFGLWLLATLERKGRFQQPDRSLLPNFSATLRVISKDNVFVKMMLANFLMMFVYGQVESSLPQVIVRSGIADAAQLVAGLVLVNTMTIILFQFPTLKLLESVPLFTRTRLGMALMGLAQVGFMFTPEAFPLGWYLACFVLSMGEVIAFPTLNVQIDRLAPAHLRGSYFGAAALYSLGFAIAPLAGGMMIEYLNAQWLYGLCFVLCLAMMGLYYLAQREQEMGEKERLSRATEC</sequence>
<keyword evidence="3" id="KW-1003">Cell membrane</keyword>
<accession>A0A0H3AGB3</accession>
<name>A0A0H3AGB3_VIBC3</name>
<dbReference type="GO" id="GO:0005886">
    <property type="term" value="C:plasma membrane"/>
    <property type="evidence" value="ECO:0007669"/>
    <property type="project" value="UniProtKB-SubCell"/>
</dbReference>
<dbReference type="Proteomes" id="UP000000249">
    <property type="component" value="Chromosome 2"/>
</dbReference>
<feature type="transmembrane region" description="Helical" evidence="7">
    <location>
        <begin position="124"/>
        <end position="141"/>
    </location>
</feature>
<keyword evidence="5 7" id="KW-1133">Transmembrane helix</keyword>
<evidence type="ECO:0000256" key="6">
    <source>
        <dbReference type="ARBA" id="ARBA00023136"/>
    </source>
</evidence>
<feature type="transmembrane region" description="Helical" evidence="7">
    <location>
        <begin position="167"/>
        <end position="185"/>
    </location>
</feature>
<feature type="transmembrane region" description="Helical" evidence="7">
    <location>
        <begin position="332"/>
        <end position="354"/>
    </location>
</feature>
<proteinExistence type="predicted"/>
<feature type="domain" description="Major facilitator superfamily (MFS) profile" evidence="8">
    <location>
        <begin position="36"/>
        <end position="421"/>
    </location>
</feature>
<evidence type="ECO:0000259" key="8">
    <source>
        <dbReference type="PROSITE" id="PS50850"/>
    </source>
</evidence>
<dbReference type="OrthoDB" id="3237211at2"/>
<comment type="subcellular location">
    <subcellularLocation>
        <location evidence="1">Cell membrane</location>
        <topology evidence="1">Multi-pass membrane protein</topology>
    </subcellularLocation>
</comment>
<dbReference type="KEGG" id="vco:VC0395_0267"/>
<evidence type="ECO:0000256" key="4">
    <source>
        <dbReference type="ARBA" id="ARBA00022692"/>
    </source>
</evidence>
<dbReference type="PROSITE" id="PS00216">
    <property type="entry name" value="SUGAR_TRANSPORT_1"/>
    <property type="match status" value="1"/>
</dbReference>
<organism evidence="9 10">
    <name type="scientific">Vibrio cholerae serotype O1 (strain ATCC 39541 / Classical Ogawa 395 / O395)</name>
    <dbReference type="NCBI Taxonomy" id="345073"/>
    <lineage>
        <taxon>Bacteria</taxon>
        <taxon>Pseudomonadati</taxon>
        <taxon>Pseudomonadota</taxon>
        <taxon>Gammaproteobacteria</taxon>
        <taxon>Vibrionales</taxon>
        <taxon>Vibrionaceae</taxon>
        <taxon>Vibrio</taxon>
    </lineage>
</organism>
<evidence type="ECO:0000256" key="3">
    <source>
        <dbReference type="ARBA" id="ARBA00022475"/>
    </source>
</evidence>
<feature type="transmembrane region" description="Helical" evidence="7">
    <location>
        <begin position="35"/>
        <end position="63"/>
    </location>
</feature>
<evidence type="ECO:0000313" key="10">
    <source>
        <dbReference type="Proteomes" id="UP000000249"/>
    </source>
</evidence>
<evidence type="ECO:0000256" key="7">
    <source>
        <dbReference type="SAM" id="Phobius"/>
    </source>
</evidence>
<dbReference type="InterPro" id="IPR036259">
    <property type="entry name" value="MFS_trans_sf"/>
</dbReference>
<dbReference type="InterPro" id="IPR050171">
    <property type="entry name" value="MFS_Transporters"/>
</dbReference>
<evidence type="ECO:0000256" key="1">
    <source>
        <dbReference type="ARBA" id="ARBA00004651"/>
    </source>
</evidence>
<dbReference type="PATRIC" id="fig|345073.21.peg.3720"/>
<evidence type="ECO:0000256" key="5">
    <source>
        <dbReference type="ARBA" id="ARBA00022989"/>
    </source>
</evidence>
<dbReference type="Pfam" id="PF07690">
    <property type="entry name" value="MFS_1"/>
    <property type="match status" value="1"/>
</dbReference>
<dbReference type="InterPro" id="IPR020846">
    <property type="entry name" value="MFS_dom"/>
</dbReference>
<feature type="transmembrane region" description="Helical" evidence="7">
    <location>
        <begin position="191"/>
        <end position="209"/>
    </location>
</feature>
<keyword evidence="4 7" id="KW-0812">Transmembrane</keyword>
<feature type="transmembrane region" description="Helical" evidence="7">
    <location>
        <begin position="397"/>
        <end position="416"/>
    </location>
</feature>
<dbReference type="Gene3D" id="1.20.1250.20">
    <property type="entry name" value="MFS general substrate transporter like domains"/>
    <property type="match status" value="1"/>
</dbReference>
<feature type="transmembrane region" description="Helical" evidence="7">
    <location>
        <begin position="278"/>
        <end position="297"/>
    </location>
</feature>
<feature type="transmembrane region" description="Helical" evidence="7">
    <location>
        <begin position="75"/>
        <end position="95"/>
    </location>
</feature>
<gene>
    <name evidence="9" type="ordered locus">VC0395_0267</name>
</gene>
<dbReference type="AlphaFoldDB" id="A0A0H3AGB3"/>
<dbReference type="PANTHER" id="PTHR23517">
    <property type="entry name" value="RESISTANCE PROTEIN MDTM, PUTATIVE-RELATED-RELATED"/>
    <property type="match status" value="1"/>
</dbReference>
<dbReference type="GO" id="GO:0022857">
    <property type="term" value="F:transmembrane transporter activity"/>
    <property type="evidence" value="ECO:0007669"/>
    <property type="project" value="InterPro"/>
</dbReference>
<dbReference type="eggNOG" id="COG2814">
    <property type="taxonomic scope" value="Bacteria"/>
</dbReference>
<dbReference type="CDD" id="cd17329">
    <property type="entry name" value="MFS_MdtH_MDR_like"/>
    <property type="match status" value="1"/>
</dbReference>